<dbReference type="GO" id="GO:0020037">
    <property type="term" value="F:heme binding"/>
    <property type="evidence" value="ECO:0007669"/>
    <property type="project" value="InterPro"/>
</dbReference>
<keyword evidence="9" id="KW-0472">Membrane</keyword>
<dbReference type="SUPFAM" id="SSF82093">
    <property type="entry name" value="Heme chaperone CcmE"/>
    <property type="match status" value="1"/>
</dbReference>
<dbReference type="PANTHER" id="PTHR34128:SF2">
    <property type="entry name" value="CYTOCHROME C-TYPE BIOGENESIS PROTEIN CCME HOMOLOG, MITOCHONDRIAL"/>
    <property type="match status" value="1"/>
</dbReference>
<dbReference type="Pfam" id="PF03100">
    <property type="entry name" value="CcmE"/>
    <property type="match status" value="1"/>
</dbReference>
<evidence type="ECO:0000256" key="8">
    <source>
        <dbReference type="ARBA" id="ARBA00023004"/>
    </source>
</evidence>
<proteinExistence type="predicted"/>
<evidence type="ECO:0000256" key="7">
    <source>
        <dbReference type="ARBA" id="ARBA00022989"/>
    </source>
</evidence>
<gene>
    <name evidence="10" type="ORF">C8D98_2323</name>
</gene>
<evidence type="ECO:0000256" key="6">
    <source>
        <dbReference type="ARBA" id="ARBA00022968"/>
    </source>
</evidence>
<evidence type="ECO:0000313" key="10">
    <source>
        <dbReference type="EMBL" id="TCK59389.1"/>
    </source>
</evidence>
<dbReference type="GO" id="GO:0017004">
    <property type="term" value="P:cytochrome complex assembly"/>
    <property type="evidence" value="ECO:0007669"/>
    <property type="project" value="UniProtKB-KW"/>
</dbReference>
<accession>A0A4R1K8E8</accession>
<comment type="subcellular location">
    <subcellularLocation>
        <location evidence="1">Membrane</location>
    </subcellularLocation>
</comment>
<keyword evidence="6" id="KW-0735">Signal-anchor</keyword>
<reference evidence="10 11" key="1">
    <citation type="submission" date="2019-03" db="EMBL/GenBank/DDBJ databases">
        <title>Genomic Encyclopedia of Type Strains, Phase IV (KMG-IV): sequencing the most valuable type-strain genomes for metagenomic binning, comparative biology and taxonomic classification.</title>
        <authorList>
            <person name="Goeker M."/>
        </authorList>
    </citation>
    <scope>NUCLEOTIDE SEQUENCE [LARGE SCALE GENOMIC DNA]</scope>
    <source>
        <strain evidence="10 11">DSM 24984</strain>
    </source>
</reference>
<name>A0A4R1K8E8_9BACT</name>
<dbReference type="GO" id="GO:0046872">
    <property type="term" value="F:metal ion binding"/>
    <property type="evidence" value="ECO:0007669"/>
    <property type="project" value="UniProtKB-KW"/>
</dbReference>
<dbReference type="RefSeq" id="WP_132874302.1">
    <property type="nucleotide sequence ID" value="NZ_JAJUHT010000006.1"/>
</dbReference>
<dbReference type="GO" id="GO:0005886">
    <property type="term" value="C:plasma membrane"/>
    <property type="evidence" value="ECO:0007669"/>
    <property type="project" value="InterPro"/>
</dbReference>
<dbReference type="GO" id="GO:0017003">
    <property type="term" value="P:protein-heme linkage"/>
    <property type="evidence" value="ECO:0007669"/>
    <property type="project" value="InterPro"/>
</dbReference>
<dbReference type="OrthoDB" id="9794828at2"/>
<dbReference type="InterPro" id="IPR036127">
    <property type="entry name" value="CcmE-like_sf"/>
</dbReference>
<dbReference type="Proteomes" id="UP000294614">
    <property type="component" value="Unassembled WGS sequence"/>
</dbReference>
<dbReference type="AlphaFoldDB" id="A0A4R1K8E8"/>
<protein>
    <submittedName>
        <fullName evidence="10">Cytochrome c-type biogenesis protein CcmE</fullName>
    </submittedName>
</protein>
<evidence type="ECO:0000256" key="2">
    <source>
        <dbReference type="ARBA" id="ARBA00022617"/>
    </source>
</evidence>
<keyword evidence="7" id="KW-1133">Transmembrane helix</keyword>
<keyword evidence="3" id="KW-0812">Transmembrane</keyword>
<evidence type="ECO:0000256" key="4">
    <source>
        <dbReference type="ARBA" id="ARBA00022723"/>
    </source>
</evidence>
<dbReference type="InterPro" id="IPR012340">
    <property type="entry name" value="NA-bd_OB-fold"/>
</dbReference>
<keyword evidence="2" id="KW-0349">Heme</keyword>
<keyword evidence="11" id="KW-1185">Reference proteome</keyword>
<keyword evidence="4" id="KW-0479">Metal-binding</keyword>
<dbReference type="InterPro" id="IPR004329">
    <property type="entry name" value="CcmE"/>
</dbReference>
<evidence type="ECO:0000256" key="3">
    <source>
        <dbReference type="ARBA" id="ARBA00022692"/>
    </source>
</evidence>
<sequence>MKKSYKFILAGVVFACVIGWLLMSSFSQDSVYYLEVHEITKNPDKYNQKGMRVTGNVVKGTITQDYKKQYLLFTIQDIQGEPDTIQVEYNGIIPDTFKEDIHVIVEGKYDKEKKLFNAETVLTKCPSKYEAELEQKAS</sequence>
<evidence type="ECO:0000256" key="1">
    <source>
        <dbReference type="ARBA" id="ARBA00004370"/>
    </source>
</evidence>
<dbReference type="EMBL" id="SMGG01000006">
    <property type="protein sequence ID" value="TCK59389.1"/>
    <property type="molecule type" value="Genomic_DNA"/>
</dbReference>
<comment type="caution">
    <text evidence="10">The sequence shown here is derived from an EMBL/GenBank/DDBJ whole genome shotgun (WGS) entry which is preliminary data.</text>
</comment>
<dbReference type="Gene3D" id="2.40.50.140">
    <property type="entry name" value="Nucleic acid-binding proteins"/>
    <property type="match status" value="1"/>
</dbReference>
<evidence type="ECO:0000313" key="11">
    <source>
        <dbReference type="Proteomes" id="UP000294614"/>
    </source>
</evidence>
<evidence type="ECO:0000256" key="9">
    <source>
        <dbReference type="ARBA" id="ARBA00023136"/>
    </source>
</evidence>
<keyword evidence="5" id="KW-0201">Cytochrome c-type biogenesis</keyword>
<dbReference type="PANTHER" id="PTHR34128">
    <property type="entry name" value="CYTOCHROME C-TYPE BIOGENESIS PROTEIN CCME HOMOLOG, MITOCHONDRIAL"/>
    <property type="match status" value="1"/>
</dbReference>
<organism evidence="10 11">
    <name type="scientific">Seleniivibrio woodruffii</name>
    <dbReference type="NCBI Taxonomy" id="1078050"/>
    <lineage>
        <taxon>Bacteria</taxon>
        <taxon>Pseudomonadati</taxon>
        <taxon>Deferribacterota</taxon>
        <taxon>Deferribacteres</taxon>
        <taxon>Deferribacterales</taxon>
        <taxon>Geovibrionaceae</taxon>
        <taxon>Seleniivibrio</taxon>
    </lineage>
</organism>
<evidence type="ECO:0000256" key="5">
    <source>
        <dbReference type="ARBA" id="ARBA00022748"/>
    </source>
</evidence>
<keyword evidence="8" id="KW-0408">Iron</keyword>